<sequence length="310" mass="33459">MPEVPAARAWPLLFPLLLSVHLGTAAGAPQPWQCAPCSPERLALCPPVPASCPEPSRPAGCGCCPTCALPLGAACGVASARCARGLSCRALPGEPRPLHALTRGRGACMLVPDTVPSAEATDAKGPAAPNSVPPESAEMTQEQLLDSFHLMAPSGEDLPILWNAVSNYENIRSREISDIKKWKEPCKRELYKVLDRLAKEQQKADELYKFYLPNCNKNGFYHPKQVCVSMGPVAAAHSPARPCFPRTGGPVPNMLHKTPPPIILSKIHLLRLGAEGPRYPEDQLSVHGRRRVPALGQGPWAKRYSVPYQG</sequence>
<dbReference type="SUPFAM" id="SSF57610">
    <property type="entry name" value="Thyroglobulin type-1 domain"/>
    <property type="match status" value="1"/>
</dbReference>
<dbReference type="RefSeq" id="XP_070471633.1">
    <property type="nucleotide sequence ID" value="XM_070615532.1"/>
</dbReference>
<dbReference type="Gene3D" id="4.10.40.20">
    <property type="match status" value="1"/>
</dbReference>
<evidence type="ECO:0000313" key="12">
    <source>
        <dbReference type="RefSeq" id="XP_070471633.1"/>
    </source>
</evidence>
<feature type="domain" description="IGFBP N-terminal" evidence="10">
    <location>
        <begin position="30"/>
        <end position="111"/>
    </location>
</feature>
<feature type="signal peptide" evidence="9">
    <location>
        <begin position="1"/>
        <end position="27"/>
    </location>
</feature>
<evidence type="ECO:0000256" key="7">
    <source>
        <dbReference type="ARBA" id="ARBA00023183"/>
    </source>
</evidence>
<dbReference type="SMART" id="SM00121">
    <property type="entry name" value="IB"/>
    <property type="match status" value="1"/>
</dbReference>
<name>A0ABM4P360_EQUPR</name>
<evidence type="ECO:0000256" key="5">
    <source>
        <dbReference type="ARBA" id="ARBA00022729"/>
    </source>
</evidence>
<keyword evidence="6" id="KW-1015">Disulfide bond</keyword>
<dbReference type="InterPro" id="IPR000867">
    <property type="entry name" value="IGFBP-like"/>
</dbReference>
<dbReference type="InterPro" id="IPR000716">
    <property type="entry name" value="Thyroglobulin_1"/>
</dbReference>
<dbReference type="Pfam" id="PF00086">
    <property type="entry name" value="Thyroglobulin_1"/>
    <property type="match status" value="1"/>
</dbReference>
<keyword evidence="11" id="KW-1185">Reference proteome</keyword>
<evidence type="ECO:0000313" key="11">
    <source>
        <dbReference type="Proteomes" id="UP001652662"/>
    </source>
</evidence>
<evidence type="ECO:0000256" key="2">
    <source>
        <dbReference type="ARBA" id="ARBA00013675"/>
    </source>
</evidence>
<dbReference type="InterPro" id="IPR022322">
    <property type="entry name" value="IGFBP1"/>
</dbReference>
<evidence type="ECO:0000256" key="3">
    <source>
        <dbReference type="ARBA" id="ARBA00022525"/>
    </source>
</evidence>
<reference evidence="12" key="1">
    <citation type="submission" date="2025-08" db="UniProtKB">
        <authorList>
            <consortium name="RefSeq"/>
        </authorList>
    </citation>
    <scope>IDENTIFICATION</scope>
    <source>
        <tissue evidence="12">Blood</tissue>
    </source>
</reference>
<comment type="subcellular location">
    <subcellularLocation>
        <location evidence="1">Secreted</location>
    </subcellularLocation>
</comment>
<dbReference type="Pfam" id="PF00219">
    <property type="entry name" value="IGFBP"/>
    <property type="match status" value="1"/>
</dbReference>
<evidence type="ECO:0000256" key="4">
    <source>
        <dbReference type="ARBA" id="ARBA00022553"/>
    </source>
</evidence>
<dbReference type="Gene3D" id="4.10.800.10">
    <property type="entry name" value="Thyroglobulin type-1"/>
    <property type="match status" value="1"/>
</dbReference>
<protein>
    <recommendedName>
        <fullName evidence="2">Insulin-like growth factor-binding protein 1</fullName>
    </recommendedName>
</protein>
<evidence type="ECO:0000256" key="8">
    <source>
        <dbReference type="ARBA" id="ARBA00049694"/>
    </source>
</evidence>
<keyword evidence="5 9" id="KW-0732">Signal</keyword>
<dbReference type="PROSITE" id="PS51323">
    <property type="entry name" value="IGFBP_N_2"/>
    <property type="match status" value="1"/>
</dbReference>
<keyword evidence="7" id="KW-0340">Growth factor binding</keyword>
<gene>
    <name evidence="12" type="primary">IGFBP1</name>
</gene>
<keyword evidence="4" id="KW-0597">Phosphoprotein</keyword>
<dbReference type="Proteomes" id="UP001652662">
    <property type="component" value="Chromosome 4"/>
</dbReference>
<dbReference type="PRINTS" id="PR01977">
    <property type="entry name" value="IGFBPFAMILY1"/>
</dbReference>
<dbReference type="PROSITE" id="PS00222">
    <property type="entry name" value="IGFBP_N_1"/>
    <property type="match status" value="1"/>
</dbReference>
<dbReference type="SUPFAM" id="SSF57184">
    <property type="entry name" value="Growth factor receptor domain"/>
    <property type="match status" value="1"/>
</dbReference>
<evidence type="ECO:0000256" key="1">
    <source>
        <dbReference type="ARBA" id="ARBA00004613"/>
    </source>
</evidence>
<keyword evidence="3" id="KW-0964">Secreted</keyword>
<organism evidence="11 12">
    <name type="scientific">Equus przewalskii</name>
    <name type="common">Przewalski's horse</name>
    <name type="synonym">Equus caballus przewalskii</name>
    <dbReference type="NCBI Taxonomy" id="9798"/>
    <lineage>
        <taxon>Eukaryota</taxon>
        <taxon>Metazoa</taxon>
        <taxon>Chordata</taxon>
        <taxon>Craniata</taxon>
        <taxon>Vertebrata</taxon>
        <taxon>Euteleostomi</taxon>
        <taxon>Mammalia</taxon>
        <taxon>Eutheria</taxon>
        <taxon>Laurasiatheria</taxon>
        <taxon>Perissodactyla</taxon>
        <taxon>Equidae</taxon>
        <taxon>Equus</taxon>
    </lineage>
</organism>
<accession>A0ABM4P360</accession>
<comment type="subunit">
    <text evidence="8">Binds equally well IGF1 and IGF2. Interacts with integrin ITGA5:ITGB1. Interacts with VHL; this interaction inhibits HIF1A degradation.</text>
</comment>
<evidence type="ECO:0000256" key="6">
    <source>
        <dbReference type="ARBA" id="ARBA00023157"/>
    </source>
</evidence>
<evidence type="ECO:0000259" key="10">
    <source>
        <dbReference type="PROSITE" id="PS51323"/>
    </source>
</evidence>
<feature type="chain" id="PRO_5045507390" description="Insulin-like growth factor-binding protein 1" evidence="9">
    <location>
        <begin position="28"/>
        <end position="310"/>
    </location>
</feature>
<dbReference type="InterPro" id="IPR009030">
    <property type="entry name" value="Growth_fac_rcpt_cys_sf"/>
</dbReference>
<dbReference type="GeneID" id="103550429"/>
<dbReference type="InterPro" id="IPR036857">
    <property type="entry name" value="Thyroglobulin_1_sf"/>
</dbReference>
<dbReference type="PANTHER" id="PTHR11551:SF6">
    <property type="entry name" value="INSULIN-LIKE GROWTH FACTOR-BINDING PROTEIN 1"/>
    <property type="match status" value="1"/>
</dbReference>
<dbReference type="InterPro" id="IPR022321">
    <property type="entry name" value="IGFBP_1-6_chordata"/>
</dbReference>
<proteinExistence type="predicted"/>
<dbReference type="InterPro" id="IPR017891">
    <property type="entry name" value="Insulin_GF-bd_Cys-rich_CS"/>
</dbReference>
<dbReference type="PRINTS" id="PR01976">
    <property type="entry name" value="IGFBPFAMILY"/>
</dbReference>
<dbReference type="PANTHER" id="PTHR11551">
    <property type="entry name" value="INSULIN-LIKE GROWTH FACTOR BINDING PROTEIN"/>
    <property type="match status" value="1"/>
</dbReference>
<evidence type="ECO:0000256" key="9">
    <source>
        <dbReference type="SAM" id="SignalP"/>
    </source>
</evidence>